<evidence type="ECO:0000313" key="3">
    <source>
        <dbReference type="Proteomes" id="UP000292027"/>
    </source>
</evidence>
<dbReference type="AlphaFoldDB" id="A0A4Q7WRW7"/>
<keyword evidence="1" id="KW-0812">Transmembrane</keyword>
<dbReference type="OrthoDB" id="3827001at2"/>
<evidence type="ECO:0000256" key="1">
    <source>
        <dbReference type="SAM" id="Phobius"/>
    </source>
</evidence>
<feature type="transmembrane region" description="Helical" evidence="1">
    <location>
        <begin position="74"/>
        <end position="92"/>
    </location>
</feature>
<sequence length="130" mass="13621">MDKVLKALGAYSAVVGAVALVTGTDSWSGKFTEILWLLLSMYIALVPTGLIVAGISNLPKHVLDVDKWSDGQTIFAVGAINLSLAFIIRYTLLDSSTRTPSTASAIAGAVLLAIPFVLLTFRSLGTPAKA</sequence>
<evidence type="ECO:0000313" key="2">
    <source>
        <dbReference type="EMBL" id="RZU12079.1"/>
    </source>
</evidence>
<name>A0A4Q7WRW7_9ACTN</name>
<protein>
    <submittedName>
        <fullName evidence="2">Uncharacterized protein</fullName>
    </submittedName>
</protein>
<keyword evidence="1" id="KW-0472">Membrane</keyword>
<dbReference type="RefSeq" id="WP_130446709.1">
    <property type="nucleotide sequence ID" value="NZ_SHKR01000014.1"/>
</dbReference>
<organism evidence="2 3">
    <name type="scientific">Kribbella rubisoli</name>
    <dbReference type="NCBI Taxonomy" id="3075929"/>
    <lineage>
        <taxon>Bacteria</taxon>
        <taxon>Bacillati</taxon>
        <taxon>Actinomycetota</taxon>
        <taxon>Actinomycetes</taxon>
        <taxon>Propionibacteriales</taxon>
        <taxon>Kribbellaceae</taxon>
        <taxon>Kribbella</taxon>
    </lineage>
</organism>
<feature type="transmembrane region" description="Helical" evidence="1">
    <location>
        <begin position="33"/>
        <end position="53"/>
    </location>
</feature>
<dbReference type="Proteomes" id="UP000292027">
    <property type="component" value="Unassembled WGS sequence"/>
</dbReference>
<accession>A0A4Q7WRW7</accession>
<keyword evidence="1" id="KW-1133">Transmembrane helix</keyword>
<proteinExistence type="predicted"/>
<dbReference type="EMBL" id="SHKR01000014">
    <property type="protein sequence ID" value="RZU12079.1"/>
    <property type="molecule type" value="Genomic_DNA"/>
</dbReference>
<keyword evidence="3" id="KW-1185">Reference proteome</keyword>
<reference evidence="2 3" key="1">
    <citation type="journal article" date="2015" name="Stand. Genomic Sci.">
        <title>Genomic Encyclopedia of Bacterial and Archaeal Type Strains, Phase III: the genomes of soil and plant-associated and newly described type strains.</title>
        <authorList>
            <person name="Whitman W.B."/>
            <person name="Woyke T."/>
            <person name="Klenk H.P."/>
            <person name="Zhou Y."/>
            <person name="Lilburn T.G."/>
            <person name="Beck B.J."/>
            <person name="De Vos P."/>
            <person name="Vandamme P."/>
            <person name="Eisen J.A."/>
            <person name="Garrity G."/>
            <person name="Hugenholtz P."/>
            <person name="Kyrpides N.C."/>
        </authorList>
    </citation>
    <scope>NUCLEOTIDE SEQUENCE [LARGE SCALE GENOMIC DNA]</scope>
    <source>
        <strain evidence="2 3">VKM Ac-2540</strain>
    </source>
</reference>
<comment type="caution">
    <text evidence="2">The sequence shown here is derived from an EMBL/GenBank/DDBJ whole genome shotgun (WGS) entry which is preliminary data.</text>
</comment>
<feature type="transmembrane region" description="Helical" evidence="1">
    <location>
        <begin position="104"/>
        <end position="124"/>
    </location>
</feature>
<gene>
    <name evidence="2" type="ORF">EV645_5340</name>
</gene>